<feature type="region of interest" description="Disordered" evidence="16">
    <location>
        <begin position="1220"/>
        <end position="1313"/>
    </location>
</feature>
<dbReference type="GO" id="GO:0005634">
    <property type="term" value="C:nucleus"/>
    <property type="evidence" value="ECO:0007669"/>
    <property type="project" value="UniProtKB-SubCell"/>
</dbReference>
<feature type="transmembrane region" description="Helical" evidence="17">
    <location>
        <begin position="787"/>
        <end position="812"/>
    </location>
</feature>
<dbReference type="Pfam" id="PF01048">
    <property type="entry name" value="PNP_UDP_1"/>
    <property type="match status" value="1"/>
</dbReference>
<keyword evidence="4 15" id="KW-0328">Glycosyltransferase</keyword>
<evidence type="ECO:0000256" key="3">
    <source>
        <dbReference type="ARBA" id="ARBA00022640"/>
    </source>
</evidence>
<feature type="transmembrane region" description="Helical" evidence="17">
    <location>
        <begin position="869"/>
        <end position="890"/>
    </location>
</feature>
<dbReference type="InterPro" id="IPR014001">
    <property type="entry name" value="Helicase_ATP-bd"/>
</dbReference>
<keyword evidence="9" id="KW-0347">Helicase</keyword>
<name>A0A5N6KUB0_9ROSI</name>
<evidence type="ECO:0000256" key="13">
    <source>
        <dbReference type="ARBA" id="ARBA00047984"/>
    </source>
</evidence>
<dbReference type="Gene3D" id="1.20.120.1080">
    <property type="match status" value="1"/>
</dbReference>
<evidence type="ECO:0000256" key="16">
    <source>
        <dbReference type="SAM" id="MobiDB-lite"/>
    </source>
</evidence>
<feature type="compositionally biased region" description="Basic and acidic residues" evidence="16">
    <location>
        <begin position="1498"/>
        <end position="1515"/>
    </location>
</feature>
<accession>A0A5N6KUB0</accession>
<dbReference type="CDD" id="cd17917">
    <property type="entry name" value="DEXHc_RHA-like"/>
    <property type="match status" value="1"/>
</dbReference>
<feature type="compositionally biased region" description="Low complexity" evidence="16">
    <location>
        <begin position="1287"/>
        <end position="1297"/>
    </location>
</feature>
<evidence type="ECO:0000259" key="18">
    <source>
        <dbReference type="PROSITE" id="PS51192"/>
    </source>
</evidence>
<feature type="binding site" evidence="15">
    <location>
        <begin position="3173"/>
        <end position="3174"/>
    </location>
    <ligand>
        <name>phosphate</name>
        <dbReference type="ChEBI" id="CHEBI:43474"/>
    </ligand>
</feature>
<comment type="pathway">
    <text evidence="15">Amino-acid biosynthesis; L-methionine biosynthesis via salvage pathway; S-methyl-5-thio-alpha-D-ribose 1-phosphate from S-methyl-5'-thioadenosine (phosphorylase route): step 1/1.</text>
</comment>
<keyword evidence="17" id="KW-0472">Membrane</keyword>
<evidence type="ECO:0000256" key="12">
    <source>
        <dbReference type="ARBA" id="ARBA00022946"/>
    </source>
</evidence>
<dbReference type="InterPro" id="IPR035994">
    <property type="entry name" value="Nucleoside_phosphorylase_sf"/>
</dbReference>
<evidence type="ECO:0000256" key="5">
    <source>
        <dbReference type="ARBA" id="ARBA00022679"/>
    </source>
</evidence>
<feature type="region of interest" description="Disordered" evidence="16">
    <location>
        <begin position="1480"/>
        <end position="1525"/>
    </location>
</feature>
<keyword evidence="17" id="KW-1133">Transmembrane helix</keyword>
<comment type="subunit">
    <text evidence="15">Homotrimer.</text>
</comment>
<feature type="compositionally biased region" description="Polar residues" evidence="16">
    <location>
        <begin position="197"/>
        <end position="208"/>
    </location>
</feature>
<protein>
    <recommendedName>
        <fullName evidence="15">S-methyl-5'-thioadenosine phosphorylase</fullName>
        <ecNumber evidence="15">2.4.2.28</ecNumber>
    </recommendedName>
    <alternativeName>
        <fullName evidence="15">5'-methylthioadenosine phosphorylase</fullName>
        <shortName evidence="15">MTA phosphorylase</shortName>
        <shortName evidence="15">MTAP</shortName>
        <shortName evidence="15">MTAPase</shortName>
    </alternativeName>
</protein>
<feature type="site" description="Important for substrate specificity" evidence="15">
    <location>
        <position position="3257"/>
    </location>
</feature>
<dbReference type="InterPro" id="IPR018099">
    <property type="entry name" value="Purine_phosphorylase-2_CS"/>
</dbReference>
<dbReference type="InterPro" id="IPR001650">
    <property type="entry name" value="Helicase_C-like"/>
</dbReference>
<feature type="binding site" evidence="15">
    <location>
        <position position="3092"/>
    </location>
    <ligand>
        <name>phosphate</name>
        <dbReference type="ChEBI" id="CHEBI:43474"/>
    </ligand>
</feature>
<dbReference type="GO" id="GO:0009507">
    <property type="term" value="C:chloroplast"/>
    <property type="evidence" value="ECO:0007669"/>
    <property type="project" value="UniProtKB-SubCell"/>
</dbReference>
<feature type="binding site" evidence="15">
    <location>
        <begin position="3140"/>
        <end position="3141"/>
    </location>
    <ligand>
        <name>phosphate</name>
        <dbReference type="ChEBI" id="CHEBI:43474"/>
    </ligand>
</feature>
<dbReference type="InterPro" id="IPR011545">
    <property type="entry name" value="DEAD/DEAH_box_helicase_dom"/>
</dbReference>
<dbReference type="Proteomes" id="UP000327013">
    <property type="component" value="Unassembled WGS sequence"/>
</dbReference>
<dbReference type="EC" id="2.4.2.28" evidence="15"/>
<dbReference type="InterPro" id="IPR010308">
    <property type="entry name" value="TRP_C"/>
</dbReference>
<comment type="catalytic activity">
    <reaction evidence="15">
        <text>S-methyl-5'-thioadenosine + phosphate = 5-(methylsulfanyl)-alpha-D-ribose 1-phosphate + adenine</text>
        <dbReference type="Rhea" id="RHEA:11852"/>
        <dbReference type="ChEBI" id="CHEBI:16708"/>
        <dbReference type="ChEBI" id="CHEBI:17509"/>
        <dbReference type="ChEBI" id="CHEBI:43474"/>
        <dbReference type="ChEBI" id="CHEBI:58533"/>
        <dbReference type="EC" id="2.4.2.28"/>
    </reaction>
</comment>
<proteinExistence type="inferred from homology"/>
<dbReference type="FunFam" id="3.40.50.300:FF:000500">
    <property type="entry name" value="ATP-dependent RNA helicase DHX29"/>
    <property type="match status" value="1"/>
</dbReference>
<comment type="similarity">
    <text evidence="15">Belongs to the PNP/MTAP phosphorylase family. MTAP subfamily.</text>
</comment>
<gene>
    <name evidence="20" type="ORF">FH972_023034</name>
</gene>
<feature type="domain" description="Helicase C-terminal" evidence="19">
    <location>
        <begin position="2170"/>
        <end position="2348"/>
    </location>
</feature>
<dbReference type="Pfam" id="PF00270">
    <property type="entry name" value="DEAD"/>
    <property type="match status" value="1"/>
</dbReference>
<dbReference type="Pfam" id="PF21010">
    <property type="entry name" value="HA2_C"/>
    <property type="match status" value="1"/>
</dbReference>
<dbReference type="FunFam" id="1.20.120.1080:FF:000002">
    <property type="entry name" value="Putative ATP-dependent RNA helicase DHX36"/>
    <property type="match status" value="1"/>
</dbReference>
<sequence>MKLKVADNEDNSQMAAPQHWAEREHLRQMRDRMSLAEILRLASKPQAAAMLWVCRCAKVEEGCGEWPANSDWGEEHWLERAEVDVELGTEPMEKALRQRDGRTAWDAVETDVGDDVRLVQLGSIAVGVEARKTMKGGRRAGEREERKYSLDVCSHAAAYQAVVIEGSAHGVGKLSDLETHIQRDLRGASRLTGHGNSGSDSPRTTTWSADRRRPPEQSLRHARCRWVACMRGGGRAENRYNTATGGARPQTPSGLSFAPWPRQGPHLVVCPRSLVRYTSIAVYSCRLGRCADDLWCGLSSGHQQQAKQCSLVVVLHPPPSEPLISRLLADHFVPSTLASVIRDPSLLALSFLSTLVLLSTTLVRFSGRCALFRQAPPPVCLPTARNPPILLAAAQPLPEPHCPSQAYPFHRTLIPPELKSHLPRPRGRTASHLLGSRRRLQPSCGFHDRPSRLSFPFLSSPLCRPEFLRAISFPQAASAPVWTILPFSTKNQTVKARLQVSAYGVSVYNKEFDPCDNTTKVEQLCPVPAGHFEAKGTQKIPQEYASMIPGIAYTIPDLDGAGKLELISDETGKDLGCIQSTLTNDKTAEVPGASYAAVGIAGAAFVVSGLGAIAAVTGGHGAPGSSVSSPSFVEVMHWFQGMAMNGMLSVQYPSIYRSFTRNFGFSTGLVPWDSVQTRIDSFRASTGGNLTHDSVEWLRNSTLVYQTSTTSGLAKRALLPSLIETAILYARDGVDVSVDGQNSTVGDSSTGSASSNTTNTGNDKQMNYVQGIQGYVEQLKIPQANTFMTVLLVFSIILAAIAAGILLFKVILEAWALFGSFPKKLTSFRKNYWWLLAKTLTNLILLLYGVWTLYCVYQFKQGDSWAAKTLAAVTLGLFTAILLGFTWRIYHLAHKFKKAEGDASQLFEDKETWRKYSIFYDTYKRSYWWLFVPAIIYMFAKGCVIAGADGHGLAQTAGQLIVESIMLLMLLFIRPYNLKSGNWINITIQVVRVISVICILIFVEELGFSQTTQTITGLVLIVTQSVLTGVLAILIAVNAIVNCVRMNPHRRKRKEQEKFHRDFDALTPLDARNSLLMYPMDRKGADGKAEMVSVHTRGASKNGYDMVPLRDESNDRLVSHGAGMASQGSLSHDRSRSISPDPNHRQPQLPDLQFMGRALEHLLGRCLEPYLRDLYIDASNNHFFMTHTQSGLYRREFQWSLRNWTNVRAKEGGLMPRQERPCIQMRHTTRLMPPKSKKKKPASNPARGFATTSIASKPKPERGNDAPSTAPASGDATPSKGTETPATTGTQSTTVETSAPSERPMHELSPDELEQRLEEGELQAIVDKFATKSLRDATRHVTKIQTDCRLLRASATPVSWRGLLNETLTSEILALAQADAATGRLDSVEEPERRRLKEEDAVARLWTLRRTLLALGFSPQLVTDALKFVLRFPPEAETSGLVWGLDQCLDWLVLNAPESELPAYDSTTGKVRKVNEDLNSLPLPVIDPPGQFSSSQDWKADKATQQAKEDVPPEKDDLEVSDLDSDMEPDEILSKWLTTKARIYEARPDLFEDGKSKTRKKGPKAPDAPRPLSSGVRKLQQNLAQLESDVLFDCYDAEDKWIKQRNQLAQEMADKRRAEFENPISQPESSRPSSKDSTPEPSSNGKASHPMLGEIADEDDEYIGGIFGEAVEQAEAQAAELSERAAVDTLNVRLRSMPQWKGMTPRRVFEETCRARDSGVKISFKLVSISAWSNRHAITISWSKPQSSTLALDTPEFESLLHPRQVHFTMKTIACSNEHDSEAYVSTFALFQVFSLSSKEDKVYLRLPATWRDVYLEFAEESKEQNGRVDREVVREIRDVVRGQAEEDEDEDVINTKGFAARNLERNQNRSEEKESSGVGSTSEETQRILQAIWADKSSTAAYQNMLQSRNTLPMAQFKPLCLETVSKNQVTILCGETGCGKSTQMPAFILENELTQGRPCKIYCTEPRRISAITLAQRVSQEMGEPKNACGTSRSLVGYAIRLESNVTSTTRLVFATTGIVLRMLESKDGFADITHIVVDEVHERSIETDFLLIILRRLLVTRPSLKVILMSATVDAQRFSDYFSGAPVLNVPGRTFPVETRFLEDAIELTGYKIEGDNEKSVDEDDDVTDGASVPENADAKNQYFKDYSKSTRAALAQFNEYRIDYGLIASLIAAISNNPLYSQTGYGRAILVFLPGLAEIRQMSDLLLGSGLGKQYDIHQLHSTIASEDQQLAFEYPAHGRGKIVLSTNIAETGVTIPDITCVIDTGKHKEMRFEERRQVSRLLESFISRANAKQRRGRAGRVQKGLCFHLFTKYRHDTLMASQQTPEMLRLSLQDLIMRVKITKLGDIQTALSSALDPPAPKNIRRAIDTLIEVGALTSSEDLTSLGHQISKLPLDPYLGKLVLYGTVYGCLEVTLTIAAILTSKSPFVSPVGARKQADLARVAFKKADSDLLTEYNAYAAWKRVCTDSSTSEFQFCRKNLLSPQTLANIEDLKGQLFSALRDTGLLAGISKDPPSAATTNGPRRGRKFVHIPAALTKHSSLSSPLVTGLIAWALYPKILARDPNTKHSFRSIATNQAIALHPTSLPRLAPPSSPTTTALVSYYSVVQASGGARNYNASGVTPVHALVLLLGPAGEARFDGVAGAVILDGARLRLLLGEGTPAGWRVLTAIKFLRRRIEECLRKKWSGAGRGRDAGWGTKLGRWWAMWEKVVEAWEADAKSREERRLLPHTVHANQTAQRTRQTNKAIVQERRKAQSQAGNRDIAGIAQQLQIDSSALPLERLLLDDALALLGIDARGALPQLEQLVQPGDGIERQPGEPKAVGNVLHALGLLLALEAADARQVQEDDVVDQHVARVAQLAADGAVAQQGRGAGGLGRGVVGLRGGLDVLDDLAQAHGFADHAELRLDGGPGRDGRRWVVRAQEVPGVEAREVLQRAHELLAANCGEGVGLVAGAIECGCGEGRGVCGEGGKRRAVRTGRGDELEVVADRRVVDNCVGNHDCECVRSKMCVRGEWGGQRHAPHPLLPLLSASLPLDFWCMSLRRLCPTTPLSLTRRHHIHLPPSRSRIMANVATSYDGPVRIAVIGGTGLQSLPGFTLVATLNPTTPWGTPSSPISILHHPSPSGGAPVPVAFISRHGLHHQFAPHEVPARANIAALRKLGVRSLVAFSAVGSLQEHIKPRDFVVPDQIIDRTKGIRPFTFFEGGMVGHHMFADPFDNALGKVVRTCGHALAGDGVILHDEGTLICMEGPQFSTRAESKLYRAWGGSVINMSALPEAKLAREAEISYQMICMSTDYDCWHPSGDVTVEMVMSNMKANADNARLFVGAVLDELSKEEYKDLVEAKHFEGHSKFAGSMTGPEGRSKEALEKLEWLFPGYFK</sequence>
<evidence type="ECO:0000256" key="11">
    <source>
        <dbReference type="ARBA" id="ARBA00022884"/>
    </source>
</evidence>
<keyword evidence="15" id="KW-0539">Nucleus</keyword>
<feature type="transmembrane region" description="Helical" evidence="17">
    <location>
        <begin position="983"/>
        <end position="1003"/>
    </location>
</feature>
<feature type="compositionally biased region" description="Basic and acidic residues" evidence="16">
    <location>
        <begin position="1303"/>
        <end position="1313"/>
    </location>
</feature>
<evidence type="ECO:0000256" key="17">
    <source>
        <dbReference type="SAM" id="Phobius"/>
    </source>
</evidence>
<keyword evidence="3" id="KW-0934">Plastid</keyword>
<keyword evidence="11" id="KW-0694">RNA-binding</keyword>
<dbReference type="EMBL" id="VIBQ01000013">
    <property type="protein sequence ID" value="KAB8345982.1"/>
    <property type="molecule type" value="Genomic_DNA"/>
</dbReference>
<keyword evidence="5 15" id="KW-0808">Transferase</keyword>
<evidence type="ECO:0000256" key="15">
    <source>
        <dbReference type="HAMAP-Rule" id="MF_03155"/>
    </source>
</evidence>
<comment type="similarity">
    <text evidence="14">Belongs to the DExH box helicase family.</text>
</comment>
<feature type="region of interest" description="Disordered" evidence="16">
    <location>
        <begin position="188"/>
        <end position="216"/>
    </location>
</feature>
<feature type="transmembrane region" description="Helical" evidence="17">
    <location>
        <begin position="927"/>
        <end position="948"/>
    </location>
</feature>
<evidence type="ECO:0000256" key="6">
    <source>
        <dbReference type="ARBA" id="ARBA00022726"/>
    </source>
</evidence>
<dbReference type="CDD" id="cd09010">
    <property type="entry name" value="MTAP_SsMTAPII_like_MTIP"/>
    <property type="match status" value="1"/>
</dbReference>
<keyword evidence="21" id="KW-1185">Reference proteome</keyword>
<feature type="binding site" evidence="15">
    <location>
        <position position="3275"/>
    </location>
    <ligand>
        <name>substrate</name>
    </ligand>
</feature>
<keyword evidence="8" id="KW-0378">Hydrolase</keyword>
<feature type="compositionally biased region" description="Acidic residues" evidence="16">
    <location>
        <begin position="1516"/>
        <end position="1525"/>
    </location>
</feature>
<dbReference type="Pfam" id="PF04408">
    <property type="entry name" value="WHD_HA2"/>
    <property type="match status" value="1"/>
</dbReference>
<keyword evidence="7" id="KW-0547">Nucleotide-binding</keyword>
<dbReference type="Pfam" id="PF00271">
    <property type="entry name" value="Helicase_C"/>
    <property type="match status" value="1"/>
</dbReference>
<dbReference type="FunFam" id="3.40.50.1580:FF:000008">
    <property type="entry name" value="S-methyl-5'-thioadenosine phosphorylase"/>
    <property type="match status" value="1"/>
</dbReference>
<dbReference type="GO" id="GO:0019509">
    <property type="term" value="P:L-methionine salvage from methylthioadenosine"/>
    <property type="evidence" value="ECO:0007669"/>
    <property type="project" value="UniProtKB-UniRule"/>
</dbReference>
<dbReference type="OrthoDB" id="1881489at2759"/>
<keyword evidence="12" id="KW-0809">Transit peptide</keyword>
<dbReference type="CDD" id="cd18791">
    <property type="entry name" value="SF2_C_RHA"/>
    <property type="match status" value="1"/>
</dbReference>
<feature type="compositionally biased region" description="Basic and acidic residues" evidence="16">
    <location>
        <begin position="1863"/>
        <end position="1876"/>
    </location>
</feature>
<dbReference type="HAMAP" id="MF_01963">
    <property type="entry name" value="MTAP"/>
    <property type="match status" value="1"/>
</dbReference>
<dbReference type="PROSITE" id="PS51192">
    <property type="entry name" value="HELICASE_ATP_BIND_1"/>
    <property type="match status" value="1"/>
</dbReference>
<feature type="region of interest" description="Disordered" evidence="16">
    <location>
        <begin position="1613"/>
        <end position="1652"/>
    </location>
</feature>
<dbReference type="Gene3D" id="3.40.50.300">
    <property type="entry name" value="P-loop containing nucleotide triphosphate hydrolases"/>
    <property type="match status" value="2"/>
</dbReference>
<comment type="function">
    <text evidence="15">Catalyzes the reversible phosphorylation of S-methyl-5'-thioadenosine (MTA) to adenine and 5-methylthioribose-1-phosphate. Involved in the breakdown of MTA, a major by-product of polyamine biosynthesis. Responsible for the first step in the methionine salvage pathway after MTA has been generated from S-adenosylmethionine. Has broad substrate specificity with 6-aminopurine nucleosides as preferred substrates.</text>
</comment>
<evidence type="ECO:0000256" key="8">
    <source>
        <dbReference type="ARBA" id="ARBA00022801"/>
    </source>
</evidence>
<dbReference type="InterPro" id="IPR048333">
    <property type="entry name" value="HA2_WH"/>
</dbReference>
<feature type="transmembrane region" description="Helical" evidence="17">
    <location>
        <begin position="832"/>
        <end position="857"/>
    </location>
</feature>
<dbReference type="InterPro" id="IPR007502">
    <property type="entry name" value="Helicase-assoc_dom"/>
</dbReference>
<dbReference type="UniPathway" id="UPA00904">
    <property type="reaction ID" value="UER00873"/>
</dbReference>
<dbReference type="SMART" id="SM00847">
    <property type="entry name" value="HA2"/>
    <property type="match status" value="1"/>
</dbReference>
<feature type="region of interest" description="Disordered" evidence="16">
    <location>
        <begin position="741"/>
        <end position="764"/>
    </location>
</feature>
<dbReference type="Gene3D" id="3.40.50.1580">
    <property type="entry name" value="Nucleoside phosphorylase domain"/>
    <property type="match status" value="1"/>
</dbReference>
<dbReference type="InterPro" id="IPR010044">
    <property type="entry name" value="MTAP"/>
</dbReference>
<dbReference type="InterPro" id="IPR032800">
    <property type="entry name" value="TRP_N"/>
</dbReference>
<evidence type="ECO:0000256" key="9">
    <source>
        <dbReference type="ARBA" id="ARBA00022806"/>
    </source>
</evidence>
<feature type="binding site" evidence="15">
    <location>
        <begin position="3299"/>
        <end position="3301"/>
    </location>
    <ligand>
        <name>substrate</name>
    </ligand>
</feature>
<dbReference type="SUPFAM" id="SSF53167">
    <property type="entry name" value="Purine and uridine phosphorylases"/>
    <property type="match status" value="1"/>
</dbReference>
<dbReference type="InterPro" id="IPR000845">
    <property type="entry name" value="Nucleoside_phosphorylase_d"/>
</dbReference>
<dbReference type="Pfam" id="PF06011">
    <property type="entry name" value="TRP"/>
    <property type="match status" value="1"/>
</dbReference>
<comment type="catalytic activity">
    <reaction evidence="13">
        <text>ATP + H2O = ADP + phosphate + H(+)</text>
        <dbReference type="Rhea" id="RHEA:13065"/>
        <dbReference type="ChEBI" id="CHEBI:15377"/>
        <dbReference type="ChEBI" id="CHEBI:15378"/>
        <dbReference type="ChEBI" id="CHEBI:30616"/>
        <dbReference type="ChEBI" id="CHEBI:43474"/>
        <dbReference type="ChEBI" id="CHEBI:456216"/>
        <dbReference type="EC" id="3.6.4.13"/>
    </reaction>
</comment>
<evidence type="ECO:0000259" key="19">
    <source>
        <dbReference type="PROSITE" id="PS51194"/>
    </source>
</evidence>
<keyword evidence="17" id="KW-0812">Transmembrane</keyword>
<dbReference type="SUPFAM" id="SSF52540">
    <property type="entry name" value="P-loop containing nucleoside triphosphate hydrolases"/>
    <property type="match status" value="1"/>
</dbReference>
<evidence type="ECO:0000313" key="21">
    <source>
        <dbReference type="Proteomes" id="UP000327013"/>
    </source>
</evidence>
<dbReference type="SMART" id="SM00490">
    <property type="entry name" value="HELICc"/>
    <property type="match status" value="1"/>
</dbReference>
<evidence type="ECO:0000256" key="7">
    <source>
        <dbReference type="ARBA" id="ARBA00022741"/>
    </source>
</evidence>
<feature type="region of interest" description="Disordered" evidence="16">
    <location>
        <begin position="1550"/>
        <end position="1575"/>
    </location>
</feature>
<dbReference type="GO" id="GO:0017061">
    <property type="term" value="F:S-methyl-5-thioadenosine phosphorylase activity"/>
    <property type="evidence" value="ECO:0007669"/>
    <property type="project" value="UniProtKB-UniRule"/>
</dbReference>
<comment type="subcellular location">
    <subcellularLocation>
        <location evidence="15">Cytoplasm</location>
    </subcellularLocation>
    <subcellularLocation>
        <location evidence="15">Nucleus</location>
    </subcellularLocation>
    <subcellularLocation>
        <location evidence="1">Plastid</location>
        <location evidence="1">Chloroplast</location>
    </subcellularLocation>
</comment>
<keyword evidence="10" id="KW-0067">ATP-binding</keyword>
<feature type="binding site" evidence="15">
    <location>
        <position position="3276"/>
    </location>
    <ligand>
        <name>phosphate</name>
        <dbReference type="ChEBI" id="CHEBI:43474"/>
    </ligand>
</feature>
<dbReference type="PANTHER" id="PTHR18934:SF145">
    <property type="entry name" value="ATP-DEPENDENT RNA HELICASE DHX57-RELATED"/>
    <property type="match status" value="1"/>
</dbReference>
<comment type="caution">
    <text evidence="20">The sequence shown here is derived from an EMBL/GenBank/DDBJ whole genome shotgun (WGS) entry which is preliminary data.</text>
</comment>
<evidence type="ECO:0000256" key="2">
    <source>
        <dbReference type="ARBA" id="ARBA00022528"/>
    </source>
</evidence>
<dbReference type="SMART" id="SM01320">
    <property type="entry name" value="TRP_N"/>
    <property type="match status" value="1"/>
</dbReference>
<dbReference type="FunFam" id="3.40.50.300:FF:000819">
    <property type="entry name" value="ATP dependent RNA helicase, putative"/>
    <property type="match status" value="1"/>
</dbReference>
<dbReference type="SMART" id="SM00487">
    <property type="entry name" value="DEXDc"/>
    <property type="match status" value="1"/>
</dbReference>
<evidence type="ECO:0000256" key="14">
    <source>
        <dbReference type="ARBA" id="ARBA00060772"/>
    </source>
</evidence>
<keyword evidence="15" id="KW-0963">Cytoplasm</keyword>
<feature type="region of interest" description="Disordered" evidence="16">
    <location>
        <begin position="1119"/>
        <end position="1147"/>
    </location>
</feature>
<dbReference type="GO" id="GO:0003723">
    <property type="term" value="F:RNA binding"/>
    <property type="evidence" value="ECO:0007669"/>
    <property type="project" value="UniProtKB-KW"/>
</dbReference>
<feature type="site" description="Important for substrate specificity" evidence="15">
    <location>
        <position position="3311"/>
    </location>
</feature>
<dbReference type="GO" id="GO:0005524">
    <property type="term" value="F:ATP binding"/>
    <property type="evidence" value="ECO:0007669"/>
    <property type="project" value="UniProtKB-KW"/>
</dbReference>
<feature type="domain" description="Helicase ATP-binding" evidence="18">
    <location>
        <begin position="1923"/>
        <end position="2094"/>
    </location>
</feature>
<feature type="region of interest" description="Disordered" evidence="16">
    <location>
        <begin position="1859"/>
        <end position="1884"/>
    </location>
</feature>
<feature type="transmembrane region" description="Helical" evidence="17">
    <location>
        <begin position="1015"/>
        <end position="1041"/>
    </location>
</feature>
<evidence type="ECO:0000313" key="20">
    <source>
        <dbReference type="EMBL" id="KAB8345982.1"/>
    </source>
</evidence>
<dbReference type="Pfam" id="PF14558">
    <property type="entry name" value="TRP_N"/>
    <property type="match status" value="1"/>
</dbReference>
<keyword evidence="6 15" id="KW-0660">Purine salvage</keyword>
<dbReference type="NCBIfam" id="TIGR01694">
    <property type="entry name" value="MTAP"/>
    <property type="match status" value="1"/>
</dbReference>
<reference evidence="20 21" key="1">
    <citation type="submission" date="2019-06" db="EMBL/GenBank/DDBJ databases">
        <title>A chromosomal-level reference genome of Carpinus fangiana (Coryloideae, Betulaceae).</title>
        <authorList>
            <person name="Yang X."/>
            <person name="Wang Z."/>
            <person name="Zhang L."/>
            <person name="Hao G."/>
            <person name="Liu J."/>
            <person name="Yang Y."/>
        </authorList>
    </citation>
    <scope>NUCLEOTIDE SEQUENCE [LARGE SCALE GENOMIC DNA]</scope>
    <source>
        <strain evidence="20">Cfa_2016G</strain>
        <tissue evidence="20">Leaf</tissue>
    </source>
</reference>
<evidence type="ECO:0000256" key="10">
    <source>
        <dbReference type="ARBA" id="ARBA00022840"/>
    </source>
</evidence>
<dbReference type="PROSITE" id="PS01240">
    <property type="entry name" value="PNP_MTAP_2"/>
    <property type="match status" value="1"/>
</dbReference>
<feature type="compositionally biased region" description="Low complexity" evidence="16">
    <location>
        <begin position="743"/>
        <end position="762"/>
    </location>
</feature>
<feature type="compositionally biased region" description="Polar residues" evidence="16">
    <location>
        <begin position="1623"/>
        <end position="1632"/>
    </location>
</feature>
<dbReference type="GO" id="GO:0003724">
    <property type="term" value="F:RNA helicase activity"/>
    <property type="evidence" value="ECO:0007669"/>
    <property type="project" value="UniProtKB-EC"/>
</dbReference>
<keyword evidence="2" id="KW-0150">Chloroplast</keyword>
<organism evidence="20 21">
    <name type="scientific">Carpinus fangiana</name>
    <dbReference type="NCBI Taxonomy" id="176857"/>
    <lineage>
        <taxon>Eukaryota</taxon>
        <taxon>Viridiplantae</taxon>
        <taxon>Streptophyta</taxon>
        <taxon>Embryophyta</taxon>
        <taxon>Tracheophyta</taxon>
        <taxon>Spermatophyta</taxon>
        <taxon>Magnoliopsida</taxon>
        <taxon>eudicotyledons</taxon>
        <taxon>Gunneridae</taxon>
        <taxon>Pentapetalae</taxon>
        <taxon>rosids</taxon>
        <taxon>fabids</taxon>
        <taxon>Fagales</taxon>
        <taxon>Betulaceae</taxon>
        <taxon>Carpinus</taxon>
    </lineage>
</organism>
<dbReference type="PANTHER" id="PTHR18934">
    <property type="entry name" value="ATP-DEPENDENT RNA HELICASE"/>
    <property type="match status" value="1"/>
</dbReference>
<dbReference type="GO" id="GO:0016887">
    <property type="term" value="F:ATP hydrolysis activity"/>
    <property type="evidence" value="ECO:0007669"/>
    <property type="project" value="RHEA"/>
</dbReference>
<evidence type="ECO:0000256" key="1">
    <source>
        <dbReference type="ARBA" id="ARBA00004229"/>
    </source>
</evidence>
<evidence type="ECO:0000256" key="4">
    <source>
        <dbReference type="ARBA" id="ARBA00022676"/>
    </source>
</evidence>
<dbReference type="PROSITE" id="PS51194">
    <property type="entry name" value="HELICASE_CTER"/>
    <property type="match status" value="1"/>
</dbReference>
<dbReference type="GO" id="GO:0006166">
    <property type="term" value="P:purine ribonucleoside salvage"/>
    <property type="evidence" value="ECO:0007669"/>
    <property type="project" value="UniProtKB-KW"/>
</dbReference>
<dbReference type="InterPro" id="IPR027417">
    <property type="entry name" value="P-loop_NTPase"/>
</dbReference>